<gene>
    <name evidence="4" type="ORF">PPNO1_LOCUS3506</name>
</gene>
<evidence type="ECO:0000313" key="4">
    <source>
        <dbReference type="EMBL" id="CAI4213762.1"/>
    </source>
</evidence>
<reference evidence="4" key="1">
    <citation type="submission" date="2022-11" db="EMBL/GenBank/DDBJ databases">
        <authorList>
            <person name="Scott C."/>
            <person name="Bruce N."/>
        </authorList>
    </citation>
    <scope>NUCLEOTIDE SEQUENCE</scope>
</reference>
<dbReference type="EMBL" id="CALLCH030000009">
    <property type="protein sequence ID" value="CAI4213762.1"/>
    <property type="molecule type" value="Genomic_DNA"/>
</dbReference>
<dbReference type="PROSITE" id="PS50013">
    <property type="entry name" value="CHROMO_2"/>
    <property type="match status" value="1"/>
</dbReference>
<evidence type="ECO:0000313" key="5">
    <source>
        <dbReference type="Proteomes" id="UP000838763"/>
    </source>
</evidence>
<feature type="region of interest" description="Disordered" evidence="2">
    <location>
        <begin position="1"/>
        <end position="20"/>
    </location>
</feature>
<proteinExistence type="predicted"/>
<feature type="domain" description="Chromo" evidence="3">
    <location>
        <begin position="24"/>
        <end position="59"/>
    </location>
</feature>
<keyword evidence="5" id="KW-1185">Reference proteome</keyword>
<evidence type="ECO:0000256" key="1">
    <source>
        <dbReference type="ARBA" id="ARBA00011353"/>
    </source>
</evidence>
<dbReference type="InterPro" id="IPR000953">
    <property type="entry name" value="Chromo/chromo_shadow_dom"/>
</dbReference>
<dbReference type="Gene3D" id="2.40.50.40">
    <property type="match status" value="1"/>
</dbReference>
<comment type="caution">
    <text evidence="4">The sequence shown here is derived from an EMBL/GenBank/DDBJ whole genome shotgun (WGS) entry which is preliminary data.</text>
</comment>
<evidence type="ECO:0000259" key="3">
    <source>
        <dbReference type="PROSITE" id="PS50013"/>
    </source>
</evidence>
<name>A0A9P1H0P3_9PEZI</name>
<dbReference type="SUPFAM" id="SSF54160">
    <property type="entry name" value="Chromo domain-like"/>
    <property type="match status" value="1"/>
</dbReference>
<dbReference type="Proteomes" id="UP000838763">
    <property type="component" value="Unassembled WGS sequence"/>
</dbReference>
<organism evidence="4 5">
    <name type="scientific">Parascedosporium putredinis</name>
    <dbReference type="NCBI Taxonomy" id="1442378"/>
    <lineage>
        <taxon>Eukaryota</taxon>
        <taxon>Fungi</taxon>
        <taxon>Dikarya</taxon>
        <taxon>Ascomycota</taxon>
        <taxon>Pezizomycotina</taxon>
        <taxon>Sordariomycetes</taxon>
        <taxon>Hypocreomycetidae</taxon>
        <taxon>Microascales</taxon>
        <taxon>Microascaceae</taxon>
        <taxon>Parascedosporium</taxon>
    </lineage>
</organism>
<accession>A0A9P1H0P3</accession>
<comment type="subunit">
    <text evidence="1">Component of the NuA4 histone acetyltransferase complex.</text>
</comment>
<dbReference type="InterPro" id="IPR016197">
    <property type="entry name" value="Chromo-like_dom_sf"/>
</dbReference>
<dbReference type="OrthoDB" id="3647690at2759"/>
<dbReference type="GO" id="GO:0006338">
    <property type="term" value="P:chromatin remodeling"/>
    <property type="evidence" value="ECO:0007669"/>
    <property type="project" value="UniProtKB-ARBA"/>
</dbReference>
<dbReference type="AlphaFoldDB" id="A0A9P1H0P3"/>
<evidence type="ECO:0000256" key="2">
    <source>
        <dbReference type="SAM" id="MobiDB-lite"/>
    </source>
</evidence>
<protein>
    <recommendedName>
        <fullName evidence="3">Chromo domain-containing protein</fullName>
    </recommendedName>
</protein>
<sequence>MSRRRRSTNPPPSYISSTNDDDWYSIKAILDERKTKFGKLEYLVDWEGLNPETGEPYEPWWHRALTELAATTLAATVFATTALATTTLAASKLTPPPSFIPADPETKPQQ</sequence>